<evidence type="ECO:0000256" key="1">
    <source>
        <dbReference type="SAM" id="MobiDB-lite"/>
    </source>
</evidence>
<dbReference type="EMBL" id="OU898276">
    <property type="protein sequence ID" value="CAG9826687.1"/>
    <property type="molecule type" value="Genomic_DNA"/>
</dbReference>
<dbReference type="InterPro" id="IPR010736">
    <property type="entry name" value="SHIPPO-rpt"/>
</dbReference>
<evidence type="ECO:0000313" key="3">
    <source>
        <dbReference type="Proteomes" id="UP001153709"/>
    </source>
</evidence>
<dbReference type="PANTHER" id="PTHR21580">
    <property type="entry name" value="SHIPPO-1-RELATED"/>
    <property type="match status" value="1"/>
</dbReference>
<gene>
    <name evidence="2" type="ORF">DIABBA_LOCUS781</name>
</gene>
<dbReference type="InterPro" id="IPR051291">
    <property type="entry name" value="CIMAP"/>
</dbReference>
<sequence length="308" mass="33654">MGGMTQRPWTPTKRRGPIAAEFKGPGPACVALPSYIGRRTAESRSERAPAFSFGSRQNGKLESIGPGPGQYNITGMSAKGKDTPPALSLHSRPKDQKPENFPAPGDYNPDKAEKVIHDSAPKYTFGLKTNVDKPLDTPAPNVYKIAETLTADAPKYSFGSKVNIEKPDIVPAPNSYNVPRADNVLRRSLRYSFGRKTNNKNYSITPAPNVYNIPSAVGDRGSPAYTISGRTKELLDERVKNPAPGQYNNVDPEFYKSHSPAYTMSGRINVPKDDKIPGPGVYSPEKVILDAPPAHSFGIRHSEFSEHY</sequence>
<protein>
    <recommendedName>
        <fullName evidence="4">Outer dense fiber protein 3</fullName>
    </recommendedName>
</protein>
<reference evidence="2" key="1">
    <citation type="submission" date="2022-01" db="EMBL/GenBank/DDBJ databases">
        <authorList>
            <person name="King R."/>
        </authorList>
    </citation>
    <scope>NUCLEOTIDE SEQUENCE</scope>
</reference>
<feature type="region of interest" description="Disordered" evidence="1">
    <location>
        <begin position="40"/>
        <end position="112"/>
    </location>
</feature>
<dbReference type="GO" id="GO:0005856">
    <property type="term" value="C:cytoskeleton"/>
    <property type="evidence" value="ECO:0007669"/>
    <property type="project" value="TreeGrafter"/>
</dbReference>
<organism evidence="2 3">
    <name type="scientific">Diabrotica balteata</name>
    <name type="common">Banded cucumber beetle</name>
    <dbReference type="NCBI Taxonomy" id="107213"/>
    <lineage>
        <taxon>Eukaryota</taxon>
        <taxon>Metazoa</taxon>
        <taxon>Ecdysozoa</taxon>
        <taxon>Arthropoda</taxon>
        <taxon>Hexapoda</taxon>
        <taxon>Insecta</taxon>
        <taxon>Pterygota</taxon>
        <taxon>Neoptera</taxon>
        <taxon>Endopterygota</taxon>
        <taxon>Coleoptera</taxon>
        <taxon>Polyphaga</taxon>
        <taxon>Cucujiformia</taxon>
        <taxon>Chrysomeloidea</taxon>
        <taxon>Chrysomelidae</taxon>
        <taxon>Galerucinae</taxon>
        <taxon>Diabroticina</taxon>
        <taxon>Diabroticites</taxon>
        <taxon>Diabrotica</taxon>
    </lineage>
</organism>
<evidence type="ECO:0008006" key="4">
    <source>
        <dbReference type="Google" id="ProtNLM"/>
    </source>
</evidence>
<keyword evidence="3" id="KW-1185">Reference proteome</keyword>
<dbReference type="Proteomes" id="UP001153709">
    <property type="component" value="Chromosome 1"/>
</dbReference>
<dbReference type="PANTHER" id="PTHR21580:SF28">
    <property type="entry name" value="BOREALIN N-TERMINAL DOMAIN-CONTAINING PROTEIN-RELATED"/>
    <property type="match status" value="1"/>
</dbReference>
<feature type="region of interest" description="Disordered" evidence="1">
    <location>
        <begin position="1"/>
        <end position="24"/>
    </location>
</feature>
<dbReference type="Pfam" id="PF07004">
    <property type="entry name" value="SHIPPO-rpt"/>
    <property type="match status" value="8"/>
</dbReference>
<accession>A0A9N9SKY5</accession>
<evidence type="ECO:0000313" key="2">
    <source>
        <dbReference type="EMBL" id="CAG9826687.1"/>
    </source>
</evidence>
<dbReference type="AlphaFoldDB" id="A0A9N9SKY5"/>
<proteinExistence type="predicted"/>
<name>A0A9N9SKY5_DIABA</name>